<proteinExistence type="predicted"/>
<organism evidence="2 3">
    <name type="scientific">Brevundimonas olei</name>
    <dbReference type="NCBI Taxonomy" id="657642"/>
    <lineage>
        <taxon>Bacteria</taxon>
        <taxon>Pseudomonadati</taxon>
        <taxon>Pseudomonadota</taxon>
        <taxon>Alphaproteobacteria</taxon>
        <taxon>Caulobacterales</taxon>
        <taxon>Caulobacteraceae</taxon>
        <taxon>Brevundimonas</taxon>
    </lineage>
</organism>
<dbReference type="RefSeq" id="WP_338577248.1">
    <property type="nucleotide sequence ID" value="NZ_CP146369.1"/>
</dbReference>
<dbReference type="EMBL" id="CP146369">
    <property type="protein sequence ID" value="WWT54839.1"/>
    <property type="molecule type" value="Genomic_DNA"/>
</dbReference>
<evidence type="ECO:0000313" key="3">
    <source>
        <dbReference type="Proteomes" id="UP001363460"/>
    </source>
</evidence>
<reference evidence="2 3" key="1">
    <citation type="submission" date="2024-02" db="EMBL/GenBank/DDBJ databases">
        <title>Distribution and functional of Brevundimonas-related endobacteria within Verticillium dahliae.</title>
        <authorList>
            <person name="Zeng H."/>
        </authorList>
    </citation>
    <scope>NUCLEOTIDE SEQUENCE [LARGE SCALE GENOMIC DNA]</scope>
    <source>
        <strain evidence="2 3">TRM 44200</strain>
    </source>
</reference>
<name>A0ABZ2IB29_9CAUL</name>
<dbReference type="Proteomes" id="UP001363460">
    <property type="component" value="Chromosome"/>
</dbReference>
<keyword evidence="3" id="KW-1185">Reference proteome</keyword>
<sequence length="98" mass="10514">MNGDDDDGALADHDEGFNDDGPTLRTLAAAIQCWSITNLSARARDVGWKAAVGPTLGEAALAFALPVERIKSAVEWHYWMFLTGDGADADLVIEHEGE</sequence>
<gene>
    <name evidence="2" type="ORF">V8J38_16560</name>
</gene>
<feature type="region of interest" description="Disordered" evidence="1">
    <location>
        <begin position="1"/>
        <end position="20"/>
    </location>
</feature>
<protein>
    <submittedName>
        <fullName evidence="2">Uncharacterized protein</fullName>
    </submittedName>
</protein>
<accession>A0ABZ2IB29</accession>
<evidence type="ECO:0000313" key="2">
    <source>
        <dbReference type="EMBL" id="WWT54839.1"/>
    </source>
</evidence>
<evidence type="ECO:0000256" key="1">
    <source>
        <dbReference type="SAM" id="MobiDB-lite"/>
    </source>
</evidence>